<keyword evidence="3" id="KW-0805">Transcription regulation</keyword>
<dbReference type="GO" id="GO:0016987">
    <property type="term" value="F:sigma factor activity"/>
    <property type="evidence" value="ECO:0007669"/>
    <property type="project" value="UniProtKB-KW"/>
</dbReference>
<dbReference type="Pfam" id="PF04542">
    <property type="entry name" value="Sigma70_r2"/>
    <property type="match status" value="1"/>
</dbReference>
<dbReference type="InterPro" id="IPR016371">
    <property type="entry name" value="RNA_pol_sigma-H_factor"/>
</dbReference>
<gene>
    <name evidence="10" type="primary">sigH</name>
    <name evidence="10" type="ORF">KL86CLO1_11801</name>
</gene>
<dbReference type="Gene3D" id="1.20.120.1810">
    <property type="match status" value="1"/>
</dbReference>
<comment type="function">
    <text evidence="7">Sigma factors are initiation factors that promote the attachment of RNA polymerase to specific initiation sites and are then released. Sigma-S contributes to the protection against external stress, thus playing a role in cellular fitness and survival.</text>
</comment>
<dbReference type="PIRSF" id="PIRSF002939">
    <property type="entry name" value="RNA_polymerase_sigma-H_factor"/>
    <property type="match status" value="1"/>
</dbReference>
<dbReference type="InterPro" id="IPR013325">
    <property type="entry name" value="RNA_pol_sigma_r2"/>
</dbReference>
<dbReference type="InterPro" id="IPR007627">
    <property type="entry name" value="RNA_pol_sigma70_r2"/>
</dbReference>
<dbReference type="InterPro" id="IPR014284">
    <property type="entry name" value="RNA_pol_sigma-70_dom"/>
</dbReference>
<proteinExistence type="inferred from homology"/>
<name>A0A212JVW6_9FIRM</name>
<dbReference type="InterPro" id="IPR013249">
    <property type="entry name" value="RNA_pol_sigma70_r4_t2"/>
</dbReference>
<dbReference type="PANTHER" id="PTHR30385">
    <property type="entry name" value="SIGMA FACTOR F FLAGELLAR"/>
    <property type="match status" value="1"/>
</dbReference>
<dbReference type="PROSITE" id="PS00715">
    <property type="entry name" value="SIGMA70_1"/>
    <property type="match status" value="1"/>
</dbReference>
<evidence type="ECO:0000256" key="1">
    <source>
        <dbReference type="ARBA" id="ARBA00007788"/>
    </source>
</evidence>
<reference evidence="10" key="1">
    <citation type="submission" date="2016-04" db="EMBL/GenBank/DDBJ databases">
        <authorList>
            <person name="Evans L.H."/>
            <person name="Alamgir A."/>
            <person name="Owens N."/>
            <person name="Weber N.D."/>
            <person name="Virtaneva K."/>
            <person name="Barbian K."/>
            <person name="Babar A."/>
            <person name="Rosenke K."/>
        </authorList>
    </citation>
    <scope>NUCLEOTIDE SEQUENCE</scope>
    <source>
        <strain evidence="10">86</strain>
    </source>
</reference>
<evidence type="ECO:0000256" key="6">
    <source>
        <dbReference type="ARBA" id="ARBA00023163"/>
    </source>
</evidence>
<dbReference type="InterPro" id="IPR016032">
    <property type="entry name" value="Sig_transdc_resp-reg_C-effctor"/>
</dbReference>
<dbReference type="PANTHER" id="PTHR30385:SF1">
    <property type="entry name" value="RNA POLYMERASE SIGMA-H FACTOR"/>
    <property type="match status" value="1"/>
</dbReference>
<evidence type="ECO:0000256" key="4">
    <source>
        <dbReference type="ARBA" id="ARBA00023082"/>
    </source>
</evidence>
<dbReference type="Pfam" id="PF08281">
    <property type="entry name" value="Sigma70_r4_2"/>
    <property type="match status" value="1"/>
</dbReference>
<dbReference type="SMART" id="SM00421">
    <property type="entry name" value="HTH_LUXR"/>
    <property type="match status" value="1"/>
</dbReference>
<evidence type="ECO:0000256" key="5">
    <source>
        <dbReference type="ARBA" id="ARBA00023125"/>
    </source>
</evidence>
<organism evidence="10">
    <name type="scientific">uncultured Eubacteriales bacterium</name>
    <dbReference type="NCBI Taxonomy" id="172733"/>
    <lineage>
        <taxon>Bacteria</taxon>
        <taxon>Bacillati</taxon>
        <taxon>Bacillota</taxon>
        <taxon>Clostridia</taxon>
        <taxon>Eubacteriales</taxon>
        <taxon>environmental samples</taxon>
    </lineage>
</organism>
<dbReference type="InterPro" id="IPR000943">
    <property type="entry name" value="RNA_pol_sigma70"/>
</dbReference>
<sequence length="212" mass="23612">MRPSSKPLMEDLTDEALCRQAALGDRIAEEALVTRYHRLVRICARPYFLAGGDSEDLIQEGMVGLLSAIRVFTPERGASFRTYAEICIKNRVRSAIKAASRDKHTPLNTYVSFGTPSLDGNADRCAYGTDQQHLEDPEAIMIGREEFQERMDVLNGQLSGFETKILGLYLNGLSYSEIAAEVNRSPKSVDNAVQRIRRKLAQHFQSGDISVS</sequence>
<dbReference type="PROSITE" id="PS00622">
    <property type="entry name" value="HTH_LUXR_1"/>
    <property type="match status" value="1"/>
</dbReference>
<evidence type="ECO:0000256" key="7">
    <source>
        <dbReference type="ARBA" id="ARBA00024701"/>
    </source>
</evidence>
<accession>A0A212JVW6</accession>
<keyword evidence="5" id="KW-0238">DNA-binding</keyword>
<evidence type="ECO:0000256" key="3">
    <source>
        <dbReference type="ARBA" id="ARBA00023015"/>
    </source>
</evidence>
<feature type="domain" description="HTH luxR-type" evidence="8">
    <location>
        <begin position="172"/>
        <end position="199"/>
    </location>
</feature>
<dbReference type="EMBL" id="FLUN01000001">
    <property type="protein sequence ID" value="SBW03610.1"/>
    <property type="molecule type" value="Genomic_DNA"/>
</dbReference>
<evidence type="ECO:0000259" key="9">
    <source>
        <dbReference type="PROSITE" id="PS00715"/>
    </source>
</evidence>
<dbReference type="SUPFAM" id="SSF46894">
    <property type="entry name" value="C-terminal effector domain of the bipartite response regulators"/>
    <property type="match status" value="1"/>
</dbReference>
<evidence type="ECO:0000259" key="8">
    <source>
        <dbReference type="PROSITE" id="PS00622"/>
    </source>
</evidence>
<dbReference type="InterPro" id="IPR036388">
    <property type="entry name" value="WH-like_DNA-bd_sf"/>
</dbReference>
<comment type="similarity">
    <text evidence="1">Belongs to the sigma-70 factor family.</text>
</comment>
<evidence type="ECO:0000256" key="2">
    <source>
        <dbReference type="ARBA" id="ARBA00021245"/>
    </source>
</evidence>
<dbReference type="Gene3D" id="1.10.10.10">
    <property type="entry name" value="Winged helix-like DNA-binding domain superfamily/Winged helix DNA-binding domain"/>
    <property type="match status" value="1"/>
</dbReference>
<keyword evidence="6" id="KW-0804">Transcription</keyword>
<protein>
    <recommendedName>
        <fullName evidence="2">RNA polymerase sigma factor SigS</fullName>
    </recommendedName>
</protein>
<dbReference type="AlphaFoldDB" id="A0A212JVW6"/>
<keyword evidence="4" id="KW-0731">Sigma factor</keyword>
<dbReference type="GO" id="GO:0003677">
    <property type="term" value="F:DNA binding"/>
    <property type="evidence" value="ECO:0007669"/>
    <property type="project" value="UniProtKB-KW"/>
</dbReference>
<dbReference type="SUPFAM" id="SSF88946">
    <property type="entry name" value="Sigma2 domain of RNA polymerase sigma factors"/>
    <property type="match status" value="1"/>
</dbReference>
<dbReference type="InterPro" id="IPR000792">
    <property type="entry name" value="Tscrpt_reg_LuxR_C"/>
</dbReference>
<dbReference type="NCBIfam" id="TIGR02937">
    <property type="entry name" value="sigma70-ECF"/>
    <property type="match status" value="1"/>
</dbReference>
<feature type="domain" description="RNA polymerase sigma-70" evidence="9">
    <location>
        <begin position="56"/>
        <end position="69"/>
    </location>
</feature>
<evidence type="ECO:0000313" key="10">
    <source>
        <dbReference type="EMBL" id="SBW03610.1"/>
    </source>
</evidence>
<dbReference type="GO" id="GO:0006352">
    <property type="term" value="P:DNA-templated transcription initiation"/>
    <property type="evidence" value="ECO:0007669"/>
    <property type="project" value="InterPro"/>
</dbReference>